<feature type="domain" description="E3 ubiquitin-protein ligase UBR5 ubiquitin-associated" evidence="2">
    <location>
        <begin position="156"/>
        <end position="205"/>
    </location>
</feature>
<proteinExistence type="predicted"/>
<dbReference type="AlphaFoldDB" id="A0A2H8TGB7"/>
<evidence type="ECO:0000259" key="2">
    <source>
        <dbReference type="Pfam" id="PF11547"/>
    </source>
</evidence>
<dbReference type="Gene3D" id="2.130.10.30">
    <property type="entry name" value="Regulator of chromosome condensation 1/beta-lactamase-inhibitor protein II"/>
    <property type="match status" value="1"/>
</dbReference>
<dbReference type="InterPro" id="IPR009091">
    <property type="entry name" value="RCC1/BLIP-II"/>
</dbReference>
<feature type="region of interest" description="Disordered" evidence="1">
    <location>
        <begin position="201"/>
        <end position="222"/>
    </location>
</feature>
<dbReference type="GO" id="GO:0034450">
    <property type="term" value="F:ubiquitin-ubiquitin ligase activity"/>
    <property type="evidence" value="ECO:0007669"/>
    <property type="project" value="TreeGrafter"/>
</dbReference>
<dbReference type="GO" id="GO:0090263">
    <property type="term" value="P:positive regulation of canonical Wnt signaling pathway"/>
    <property type="evidence" value="ECO:0007669"/>
    <property type="project" value="TreeGrafter"/>
</dbReference>
<dbReference type="GO" id="GO:0000209">
    <property type="term" value="P:protein polyubiquitination"/>
    <property type="evidence" value="ECO:0007669"/>
    <property type="project" value="TreeGrafter"/>
</dbReference>
<dbReference type="InterPro" id="IPR024725">
    <property type="entry name" value="UBR5_UBA"/>
</dbReference>
<dbReference type="Pfam" id="PF11547">
    <property type="entry name" value="E3_UbLigase_EDD"/>
    <property type="match status" value="1"/>
</dbReference>
<feature type="compositionally biased region" description="Gly residues" evidence="1">
    <location>
        <begin position="101"/>
        <end position="112"/>
    </location>
</feature>
<feature type="compositionally biased region" description="Low complexity" evidence="1">
    <location>
        <begin position="591"/>
        <end position="603"/>
    </location>
</feature>
<feature type="region of interest" description="Disordered" evidence="1">
    <location>
        <begin position="261"/>
        <end position="298"/>
    </location>
</feature>
<feature type="region of interest" description="Disordered" evidence="1">
    <location>
        <begin position="131"/>
        <end position="154"/>
    </location>
</feature>
<protein>
    <submittedName>
        <fullName evidence="3">E3 ubiquitin-protein ligase hyd</fullName>
    </submittedName>
</protein>
<evidence type="ECO:0000256" key="1">
    <source>
        <dbReference type="SAM" id="MobiDB-lite"/>
    </source>
</evidence>
<feature type="compositionally biased region" description="Polar residues" evidence="1">
    <location>
        <begin position="625"/>
        <end position="636"/>
    </location>
</feature>
<reference evidence="3" key="1">
    <citation type="submission" date="2017-10" db="EMBL/GenBank/DDBJ databases">
        <title>Transcriptome Assembly of Sugarcane Aphid Adults.</title>
        <authorList>
            <person name="Scully E.D."/>
            <person name="Palmer N.A."/>
            <person name="Geib S.M."/>
            <person name="Sarath G."/>
            <person name="Sattler S.E."/>
        </authorList>
    </citation>
    <scope>NUCLEOTIDE SEQUENCE</scope>
    <source>
        <tissue evidence="3">Whole body</tissue>
    </source>
</reference>
<dbReference type="CDD" id="cd14423">
    <property type="entry name" value="CUE_UBR5"/>
    <property type="match status" value="1"/>
</dbReference>
<dbReference type="PANTHER" id="PTHR46276:SF1">
    <property type="entry name" value="E3 UBIQUITIN-PROTEIN LIGASE UBR5"/>
    <property type="match status" value="1"/>
</dbReference>
<dbReference type="GO" id="GO:0005634">
    <property type="term" value="C:nucleus"/>
    <property type="evidence" value="ECO:0007669"/>
    <property type="project" value="TreeGrafter"/>
</dbReference>
<feature type="region of interest" description="Disordered" evidence="1">
    <location>
        <begin position="85"/>
        <end position="115"/>
    </location>
</feature>
<feature type="compositionally biased region" description="Polar residues" evidence="1">
    <location>
        <begin position="275"/>
        <end position="290"/>
    </location>
</feature>
<feature type="region of interest" description="Disordered" evidence="1">
    <location>
        <begin position="591"/>
        <end position="640"/>
    </location>
</feature>
<accession>A0A2H8TGB7</accession>
<dbReference type="SUPFAM" id="SSF50985">
    <property type="entry name" value="RCC1/BLIP-II"/>
    <property type="match status" value="1"/>
</dbReference>
<gene>
    <name evidence="3" type="primary">hyd_4</name>
</gene>
<feature type="compositionally biased region" description="Acidic residues" evidence="1">
    <location>
        <begin position="203"/>
        <end position="213"/>
    </location>
</feature>
<dbReference type="Gene3D" id="1.10.8.10">
    <property type="entry name" value="DNA helicase RuvA subunit, C-terminal domain"/>
    <property type="match status" value="1"/>
</dbReference>
<name>A0A2H8TGB7_9HEMI</name>
<evidence type="ECO:0000313" key="3">
    <source>
        <dbReference type="EMBL" id="MBW13125.1"/>
    </source>
</evidence>
<dbReference type="FunFam" id="1.10.8.10:FF:000009">
    <property type="entry name" value="Putative E3 ubiquitin-protein ligase UBR5"/>
    <property type="match status" value="1"/>
</dbReference>
<dbReference type="EMBL" id="GFXV01001320">
    <property type="protein sequence ID" value="MBW13125.1"/>
    <property type="molecule type" value="Transcribed_RNA"/>
</dbReference>
<dbReference type="GO" id="GO:0005737">
    <property type="term" value="C:cytoplasm"/>
    <property type="evidence" value="ECO:0007669"/>
    <property type="project" value="TreeGrafter"/>
</dbReference>
<feature type="region of interest" description="Disordered" evidence="1">
    <location>
        <begin position="322"/>
        <end position="357"/>
    </location>
</feature>
<feature type="compositionally biased region" description="Basic and acidic residues" evidence="1">
    <location>
        <begin position="604"/>
        <end position="614"/>
    </location>
</feature>
<dbReference type="GO" id="GO:0043130">
    <property type="term" value="F:ubiquitin binding"/>
    <property type="evidence" value="ECO:0007669"/>
    <property type="project" value="InterPro"/>
</dbReference>
<dbReference type="OrthoDB" id="298098at2759"/>
<sequence length="797" mass="87937">MSSLQFIVHPAPGTDDQLNDRFKEVSERLNRSILGNTSSYPVLSSIKSPIKQIVVGPYHIGLLFEDGRVARIPFTVLAERLDLSRSTGDANKLPSKSSSGNSGGGGGGGGGNLTSATRHLTRRARIMRSGSFRGTSRSSGSGVIMSSGSSSGRPVMPAQFVPEELVAQAQVVLQGKSRNLIIRELQRTNLDVNLAVNNLLSRDDEEGDGEIEEVNGPGGDSYVPEDLMSLLDSGGFHSDHSVIIDADAIFSEDMFSYSSSRRNGARRLGERDRVSNSANDSTSSDRNSGPSDRDSFTRWRDRHCYGQQQHRQRQQQWLEGALRDSAWDKDTDSKKKDSNVGPYEFSADSKKKDSNTGNPLWLSNDAEYWPEPNVKFIQIAAIHSELIALSAGGQLYQWKWEDADPYKTLDNNVHHPKTNALGLTNEKVVLLSGTIIRVSVVTESNKVATWMDESLTHAATASKLEHPAQLYSEFVVDHIISIHTCPLYTLARLESGALYWWGVLPFNQRRKIWDKYRTKARKQKTNNLNSDIIVGSQVCMKNSPLYQPGAIGITLYGGEPKIGQLLNSAWTYADVCRFQILTPPQIFQSQNINSSSSKSCSPIEKSKETADRIDMPPPPSPASSTCSETGSTVQSSKRTKRVTMKGLEDDKNIEEDWPLKDVVFVEDQKSLPIGRVVHVDGAYAAVKFPCVSKDIVTGIFPKDKDPNTSTSDDVVTNIIKVLDQNEVRLMKKDDLQVCKVAVASKVPDCFQRTPRRINIPTDNGNQILTLTIDGQGVHAIVKNGSKISYIKFNVTDF</sequence>
<dbReference type="PANTHER" id="PTHR46276">
    <property type="entry name" value="E3 UBIQUITIN-PROTEIN LIGASE UBR5"/>
    <property type="match status" value="1"/>
</dbReference>
<organism evidence="3">
    <name type="scientific">Melanaphis sacchari</name>
    <dbReference type="NCBI Taxonomy" id="742174"/>
    <lineage>
        <taxon>Eukaryota</taxon>
        <taxon>Metazoa</taxon>
        <taxon>Ecdysozoa</taxon>
        <taxon>Arthropoda</taxon>
        <taxon>Hexapoda</taxon>
        <taxon>Insecta</taxon>
        <taxon>Pterygota</taxon>
        <taxon>Neoptera</taxon>
        <taxon>Paraneoptera</taxon>
        <taxon>Hemiptera</taxon>
        <taxon>Sternorrhyncha</taxon>
        <taxon>Aphidomorpha</taxon>
        <taxon>Aphidoidea</taxon>
        <taxon>Aphididae</taxon>
        <taxon>Aphidini</taxon>
        <taxon>Melanaphis</taxon>
    </lineage>
</organism>
<feature type="compositionally biased region" description="Basic and acidic residues" evidence="1">
    <location>
        <begin position="322"/>
        <end position="338"/>
    </location>
</feature>